<dbReference type="InterPro" id="IPR035892">
    <property type="entry name" value="C2_domain_sf"/>
</dbReference>
<dbReference type="SMART" id="SM01326">
    <property type="entry name" value="PTEN_C2"/>
    <property type="match status" value="1"/>
</dbReference>
<comment type="similarity">
    <text evidence="1">Belongs to the formin-like family. Class-II subfamily.</text>
</comment>
<keyword evidence="4" id="KW-0175">Coiled coil</keyword>
<keyword evidence="2" id="KW-0904">Protein phosphatase</keyword>
<feature type="compositionally biased region" description="Polar residues" evidence="5">
    <location>
        <begin position="467"/>
        <end position="488"/>
    </location>
</feature>
<feature type="coiled-coil region" evidence="4">
    <location>
        <begin position="1275"/>
        <end position="1302"/>
    </location>
</feature>
<dbReference type="InterPro" id="IPR029021">
    <property type="entry name" value="Prot-tyrosine_phosphatase-like"/>
</dbReference>
<name>A0AAD8JJF1_9APIA</name>
<reference evidence="8" key="1">
    <citation type="submission" date="2023-02" db="EMBL/GenBank/DDBJ databases">
        <title>Genome of toxic invasive species Heracleum sosnowskyi carries increased number of genes despite the absence of recent whole-genome duplications.</title>
        <authorList>
            <person name="Schelkunov M."/>
            <person name="Shtratnikova V."/>
            <person name="Makarenko M."/>
            <person name="Klepikova A."/>
            <person name="Omelchenko D."/>
            <person name="Novikova G."/>
            <person name="Obukhova E."/>
            <person name="Bogdanov V."/>
            <person name="Penin A."/>
            <person name="Logacheva M."/>
        </authorList>
    </citation>
    <scope>NUCLEOTIDE SEQUENCE</scope>
    <source>
        <strain evidence="8">Hsosn_3</strain>
        <tissue evidence="8">Leaf</tissue>
    </source>
</reference>
<evidence type="ECO:0000313" key="9">
    <source>
        <dbReference type="Proteomes" id="UP001237642"/>
    </source>
</evidence>
<dbReference type="SUPFAM" id="SSF52799">
    <property type="entry name" value="(Phosphotyrosine protein) phosphatases II"/>
    <property type="match status" value="1"/>
</dbReference>
<dbReference type="EMBL" id="JAUIZM010000001">
    <property type="protein sequence ID" value="KAK1403617.1"/>
    <property type="molecule type" value="Genomic_DNA"/>
</dbReference>
<dbReference type="InterPro" id="IPR014020">
    <property type="entry name" value="Tensin_C2-dom"/>
</dbReference>
<reference evidence="8" key="2">
    <citation type="submission" date="2023-05" db="EMBL/GenBank/DDBJ databases">
        <authorList>
            <person name="Schelkunov M.I."/>
        </authorList>
    </citation>
    <scope>NUCLEOTIDE SEQUENCE</scope>
    <source>
        <strain evidence="8">Hsosn_3</strain>
        <tissue evidence="8">Leaf</tissue>
    </source>
</reference>
<evidence type="ECO:0000256" key="1">
    <source>
        <dbReference type="ARBA" id="ARBA00006468"/>
    </source>
</evidence>
<dbReference type="PANTHER" id="PTHR45733:SF8">
    <property type="entry name" value="FORMIN-J"/>
    <property type="match status" value="1"/>
</dbReference>
<feature type="compositionally biased region" description="Polar residues" evidence="5">
    <location>
        <begin position="645"/>
        <end position="655"/>
    </location>
</feature>
<feature type="coiled-coil region" evidence="4">
    <location>
        <begin position="1142"/>
        <end position="1169"/>
    </location>
</feature>
<accession>A0AAD8JJF1</accession>
<dbReference type="Gene3D" id="2.60.40.1110">
    <property type="match status" value="1"/>
</dbReference>
<evidence type="ECO:0000256" key="2">
    <source>
        <dbReference type="ARBA" id="ARBA00022912"/>
    </source>
</evidence>
<dbReference type="InterPro" id="IPR051144">
    <property type="entry name" value="Formin_homology_domain"/>
</dbReference>
<dbReference type="Gene3D" id="3.90.190.10">
    <property type="entry name" value="Protein tyrosine phosphatase superfamily"/>
    <property type="match status" value="1"/>
</dbReference>
<feature type="compositionally biased region" description="Low complexity" evidence="5">
    <location>
        <begin position="708"/>
        <end position="717"/>
    </location>
</feature>
<proteinExistence type="inferred from homology"/>
<dbReference type="PROSITE" id="PS51444">
    <property type="entry name" value="FH2"/>
    <property type="match status" value="1"/>
</dbReference>
<dbReference type="InterPro" id="IPR015425">
    <property type="entry name" value="FH2_Formin"/>
</dbReference>
<comment type="caution">
    <text evidence="8">The sequence shown here is derived from an EMBL/GenBank/DDBJ whole genome shotgun (WGS) entry which is preliminary data.</text>
</comment>
<dbReference type="PROSITE" id="PS51182">
    <property type="entry name" value="C2_TENSIN"/>
    <property type="match status" value="1"/>
</dbReference>
<feature type="domain" description="FH2" evidence="7">
    <location>
        <begin position="859"/>
        <end position="1300"/>
    </location>
</feature>
<protein>
    <recommendedName>
        <fullName evidence="3">Formin-like protein</fullName>
    </recommendedName>
</protein>
<sequence length="1330" mass="146606">MAFLCKLFYKKPPDGLLEISERVYVFDCCFSSDTWEAEEYKNYVGGVINQLEDHYPEASTLVFNFHEEGEPSQISNALAEYDITIMDYPLHYEGCPLLQMEVLHHFLQSSENWLSQGQQNVLLMHCEWGGWPVLAFMLAALLIYNKQYYGEQKTLDMVYKQAPRELLHSLSPTNPMPSQVRYLQYVSRRNVVPEWPPEVRALSLDCIIIRMIPDFDGEGGCRPIFRIYGHEPFKVSDRKSKLIYSTPKRSKAVRHYKQEECKLAKIDINCHIQGDVVLECINLHDDMEQEQMILRLMFNTAFIRSNIIMLDWNDIDMLWDAKDQFSKDFRAEVLFSEMDAASSRVPVDLSFLEEKDGLPVEAFAKVQEIFSSVDWLSPNKGAALDVIQQITGSTNNSQEKLDVDTQKTAEPGTHLQQLVPEKHQNKQQSSRPPEDKMQSDTSHRSTQVQDTSGDRTNPKSTEFESEGTLSSSASQPSFRVAPTESSPSPQAPSWPEMSQQLSNSEDIHSSPAELPDDKKKGLENAPSAVSVPSLPPEELASKTKSPSAGPIPPPPPSAIDIGKSPVSPPSTTTHASQTLKDGTPETVKSTHPLPQPSEAAFQSSNDAKDITADQPQAPSPVKDMQPSPSPPLPPQTHTSLPVPGKNNQDIESGHSSFLVPASAEDQTIQSGGVPSPSSPSTFPLKEDSTLRGKPPPPTPASQPPPPSSSSQVPSTPALKEDSTPKGKPPPPTPISKPPPSPAPNSSSYDPSAPPSAIDPPPPLPPGSENQQGPPPPSPPGAESQQGPPPPPPPGAANQQGPPLPPPPGASNQQGPPPPPPPGAANQQGPPPPPPPGAANPQAPTPPPSIPPCVGRGGCLSRTMNQTKKLKPLHWLKLTRAVQGSLWDETQRSADASKAPDIDMPELEFLFSAAVPRSRKGGSGGKTNSHTPVVNKPEKVQLVDHKRAYNCEIMLSQVKMPLNELMNSVLALEDSVIDADQVDNLIKFCPTKEEMELLKSYKGEPDKLGKCEQFFFQLMQVPRAESKLRVFSFKLQFKSQVSDLRNSLDAVNSTAEQIRRSSKLKKIMQTILSLGNALNQGTARGSAVGFKLETLPKLMDTRARNNKMTLMHYLCKVLDEKLPEVLDFSKDFDSLESSSRIQLKFLAEELQAINKNLEKVVQELSLSERDGPVSENFRKVSREFFRYAEGEVKSLASLYSVVGRNIDAAIVYFGEDATRCTFEQDKQQLGGISHQWSCLRITIVVFALFLYFGEDAARCTFEQVVSTLLDFMRMFNKAYEENCKQQELDKKKAEKEAASEQTKTNNSHKGAEASIFCDKVEGLWVVCWSIG</sequence>
<evidence type="ECO:0000259" key="7">
    <source>
        <dbReference type="PROSITE" id="PS51444"/>
    </source>
</evidence>
<gene>
    <name evidence="8" type="ORF">POM88_003222</name>
</gene>
<feature type="region of interest" description="Disordered" evidence="5">
    <location>
        <begin position="411"/>
        <end position="858"/>
    </location>
</feature>
<evidence type="ECO:0000256" key="5">
    <source>
        <dbReference type="SAM" id="MobiDB-lite"/>
    </source>
</evidence>
<feature type="compositionally biased region" description="Pro residues" evidence="5">
    <location>
        <begin position="726"/>
        <end position="742"/>
    </location>
</feature>
<dbReference type="Proteomes" id="UP001237642">
    <property type="component" value="Unassembled WGS sequence"/>
</dbReference>
<evidence type="ECO:0000256" key="4">
    <source>
        <dbReference type="SAM" id="Coils"/>
    </source>
</evidence>
<dbReference type="GO" id="GO:0004721">
    <property type="term" value="F:phosphoprotein phosphatase activity"/>
    <property type="evidence" value="ECO:0007669"/>
    <property type="project" value="UniProtKB-KW"/>
</dbReference>
<evidence type="ECO:0000259" key="6">
    <source>
        <dbReference type="PROSITE" id="PS51182"/>
    </source>
</evidence>
<feature type="compositionally biased region" description="Pro residues" evidence="5">
    <location>
        <begin position="801"/>
        <end position="850"/>
    </location>
</feature>
<dbReference type="PANTHER" id="PTHR45733">
    <property type="entry name" value="FORMIN-J"/>
    <property type="match status" value="1"/>
</dbReference>
<dbReference type="SUPFAM" id="SSF101447">
    <property type="entry name" value="Formin homology 2 domain (FH2 domain)"/>
    <property type="match status" value="2"/>
</dbReference>
<dbReference type="Gene3D" id="1.20.58.2220">
    <property type="entry name" value="Formin, FH2 domain"/>
    <property type="match status" value="2"/>
</dbReference>
<evidence type="ECO:0000256" key="3">
    <source>
        <dbReference type="RuleBase" id="RU361260"/>
    </source>
</evidence>
<dbReference type="SUPFAM" id="SSF49562">
    <property type="entry name" value="C2 domain (Calcium/lipid-binding domain, CaLB)"/>
    <property type="match status" value="1"/>
</dbReference>
<dbReference type="SMART" id="SM00498">
    <property type="entry name" value="FH2"/>
    <property type="match status" value="1"/>
</dbReference>
<feature type="compositionally biased region" description="Basic and acidic residues" evidence="5">
    <location>
        <begin position="432"/>
        <end position="443"/>
    </location>
</feature>
<keyword evidence="2" id="KW-0378">Hydrolase</keyword>
<organism evidence="8 9">
    <name type="scientific">Heracleum sosnowskyi</name>
    <dbReference type="NCBI Taxonomy" id="360622"/>
    <lineage>
        <taxon>Eukaryota</taxon>
        <taxon>Viridiplantae</taxon>
        <taxon>Streptophyta</taxon>
        <taxon>Embryophyta</taxon>
        <taxon>Tracheophyta</taxon>
        <taxon>Spermatophyta</taxon>
        <taxon>Magnoliopsida</taxon>
        <taxon>eudicotyledons</taxon>
        <taxon>Gunneridae</taxon>
        <taxon>Pentapetalae</taxon>
        <taxon>asterids</taxon>
        <taxon>campanulids</taxon>
        <taxon>Apiales</taxon>
        <taxon>Apiaceae</taxon>
        <taxon>Apioideae</taxon>
        <taxon>apioid superclade</taxon>
        <taxon>Tordylieae</taxon>
        <taxon>Tordyliinae</taxon>
        <taxon>Heracleum</taxon>
    </lineage>
</organism>
<evidence type="ECO:0000313" key="8">
    <source>
        <dbReference type="EMBL" id="KAK1403617.1"/>
    </source>
</evidence>
<keyword evidence="9" id="KW-1185">Reference proteome</keyword>
<feature type="domain" description="C2 tensin-type" evidence="6">
    <location>
        <begin position="199"/>
        <end position="338"/>
    </location>
</feature>
<feature type="compositionally biased region" description="Pro residues" evidence="5">
    <location>
        <begin position="693"/>
        <end position="707"/>
    </location>
</feature>
<dbReference type="Pfam" id="PF10409">
    <property type="entry name" value="PTEN_C2"/>
    <property type="match status" value="1"/>
</dbReference>
<feature type="compositionally biased region" description="Polar residues" evidence="5">
    <location>
        <begin position="569"/>
        <end position="580"/>
    </location>
</feature>
<dbReference type="InterPro" id="IPR042201">
    <property type="entry name" value="FH2_Formin_sf"/>
</dbReference>
<dbReference type="Pfam" id="PF02181">
    <property type="entry name" value="FH2"/>
    <property type="match status" value="1"/>
</dbReference>
<feature type="compositionally biased region" description="Pro residues" evidence="5">
    <location>
        <begin position="751"/>
        <end position="765"/>
    </location>
</feature>